<dbReference type="Gene3D" id="3.40.309.10">
    <property type="entry name" value="Aldehyde Dehydrogenase, Chain A, domain 2"/>
    <property type="match status" value="1"/>
</dbReference>
<feature type="region of interest" description="Disordered" evidence="3">
    <location>
        <begin position="97"/>
        <end position="132"/>
    </location>
</feature>
<dbReference type="SUPFAM" id="SSF53720">
    <property type="entry name" value="ALDH-like"/>
    <property type="match status" value="1"/>
</dbReference>
<dbReference type="AlphaFoldDB" id="A0A9Q1IN63"/>
<dbReference type="InterPro" id="IPR015590">
    <property type="entry name" value="Aldehyde_DH_dom"/>
</dbReference>
<feature type="compositionally biased region" description="Basic and acidic residues" evidence="3">
    <location>
        <begin position="102"/>
        <end position="114"/>
    </location>
</feature>
<dbReference type="GO" id="GO:0004029">
    <property type="term" value="F:aldehyde dehydrogenase (NAD+) activity"/>
    <property type="evidence" value="ECO:0007669"/>
    <property type="project" value="TreeGrafter"/>
</dbReference>
<dbReference type="PANTHER" id="PTHR43570">
    <property type="entry name" value="ALDEHYDE DEHYDROGENASE"/>
    <property type="match status" value="1"/>
</dbReference>
<gene>
    <name evidence="5" type="ORF">SKAU_G00300160</name>
</gene>
<dbReference type="InterPro" id="IPR016160">
    <property type="entry name" value="Ald_DH_CS_CYS"/>
</dbReference>
<protein>
    <recommendedName>
        <fullName evidence="4">Aldehyde dehydrogenase domain-containing protein</fullName>
    </recommendedName>
</protein>
<dbReference type="PROSITE" id="PS00070">
    <property type="entry name" value="ALDEHYDE_DEHYDR_CYS"/>
    <property type="match status" value="1"/>
</dbReference>
<keyword evidence="2" id="KW-0560">Oxidoreductase</keyword>
<accession>A0A9Q1IN63</accession>
<evidence type="ECO:0000256" key="3">
    <source>
        <dbReference type="SAM" id="MobiDB-lite"/>
    </source>
</evidence>
<dbReference type="OrthoDB" id="9385336at2759"/>
<comment type="similarity">
    <text evidence="1">Belongs to the aldehyde dehydrogenase family.</text>
</comment>
<dbReference type="GO" id="GO:0004028">
    <property type="term" value="F:3-chloroallyl aldehyde dehydrogenase activity"/>
    <property type="evidence" value="ECO:0007669"/>
    <property type="project" value="TreeGrafter"/>
</dbReference>
<evidence type="ECO:0000313" key="6">
    <source>
        <dbReference type="Proteomes" id="UP001152622"/>
    </source>
</evidence>
<dbReference type="InterPro" id="IPR016163">
    <property type="entry name" value="Ald_DH_C"/>
</dbReference>
<evidence type="ECO:0000259" key="4">
    <source>
        <dbReference type="Pfam" id="PF00171"/>
    </source>
</evidence>
<feature type="domain" description="Aldehyde dehydrogenase" evidence="4">
    <location>
        <begin position="2"/>
        <end position="86"/>
    </location>
</feature>
<evidence type="ECO:0000313" key="5">
    <source>
        <dbReference type="EMBL" id="KAJ8345823.1"/>
    </source>
</evidence>
<name>A0A9Q1IN63_SYNKA</name>
<evidence type="ECO:0000256" key="2">
    <source>
        <dbReference type="ARBA" id="ARBA00023002"/>
    </source>
</evidence>
<evidence type="ECO:0000256" key="1">
    <source>
        <dbReference type="ARBA" id="ARBA00009986"/>
    </source>
</evidence>
<dbReference type="InterPro" id="IPR012394">
    <property type="entry name" value="Aldehyde_DH_NAD(P)"/>
</dbReference>
<dbReference type="PANTHER" id="PTHR43570:SF2">
    <property type="entry name" value="ALDEHYDE DEHYDROGENASE FAMILY 3 MEMBER B1"/>
    <property type="match status" value="1"/>
</dbReference>
<dbReference type="GO" id="GO:0005737">
    <property type="term" value="C:cytoplasm"/>
    <property type="evidence" value="ECO:0007669"/>
    <property type="project" value="TreeGrafter"/>
</dbReference>
<dbReference type="GO" id="GO:0006081">
    <property type="term" value="P:aldehyde metabolic process"/>
    <property type="evidence" value="ECO:0007669"/>
    <property type="project" value="InterPro"/>
</dbReference>
<dbReference type="InterPro" id="IPR016161">
    <property type="entry name" value="Ald_DH/histidinol_DH"/>
</dbReference>
<keyword evidence="6" id="KW-1185">Reference proteome</keyword>
<sequence length="132" mass="14655">MAAARRLAWAKFFNAGQSCVAPDYVLCTPQMQADLIPALRETLEIFYTTEPQKSPDIGRIVTDRHWSRLIEMLKKSAGKVVIGGGERRAGEIHCPYGAGGRPGERCAYGRRDLRPPFYPSSPFRPSRKGSTS</sequence>
<reference evidence="5" key="1">
    <citation type="journal article" date="2023" name="Science">
        <title>Genome structures resolve the early diversification of teleost fishes.</title>
        <authorList>
            <person name="Parey E."/>
            <person name="Louis A."/>
            <person name="Montfort J."/>
            <person name="Bouchez O."/>
            <person name="Roques C."/>
            <person name="Iampietro C."/>
            <person name="Lluch J."/>
            <person name="Castinel A."/>
            <person name="Donnadieu C."/>
            <person name="Desvignes T."/>
            <person name="Floi Bucao C."/>
            <person name="Jouanno E."/>
            <person name="Wen M."/>
            <person name="Mejri S."/>
            <person name="Dirks R."/>
            <person name="Jansen H."/>
            <person name="Henkel C."/>
            <person name="Chen W.J."/>
            <person name="Zahm M."/>
            <person name="Cabau C."/>
            <person name="Klopp C."/>
            <person name="Thompson A.W."/>
            <person name="Robinson-Rechavi M."/>
            <person name="Braasch I."/>
            <person name="Lecointre G."/>
            <person name="Bobe J."/>
            <person name="Postlethwait J.H."/>
            <person name="Berthelot C."/>
            <person name="Roest Crollius H."/>
            <person name="Guiguen Y."/>
        </authorList>
    </citation>
    <scope>NUCLEOTIDE SEQUENCE</scope>
    <source>
        <strain evidence="5">WJC10195</strain>
    </source>
</reference>
<dbReference type="Proteomes" id="UP001152622">
    <property type="component" value="Chromosome 12"/>
</dbReference>
<proteinExistence type="inferred from homology"/>
<comment type="caution">
    <text evidence="5">The sequence shown here is derived from an EMBL/GenBank/DDBJ whole genome shotgun (WGS) entry which is preliminary data.</text>
</comment>
<organism evidence="5 6">
    <name type="scientific">Synaphobranchus kaupii</name>
    <name type="common">Kaup's arrowtooth eel</name>
    <dbReference type="NCBI Taxonomy" id="118154"/>
    <lineage>
        <taxon>Eukaryota</taxon>
        <taxon>Metazoa</taxon>
        <taxon>Chordata</taxon>
        <taxon>Craniata</taxon>
        <taxon>Vertebrata</taxon>
        <taxon>Euteleostomi</taxon>
        <taxon>Actinopterygii</taxon>
        <taxon>Neopterygii</taxon>
        <taxon>Teleostei</taxon>
        <taxon>Anguilliformes</taxon>
        <taxon>Synaphobranchidae</taxon>
        <taxon>Synaphobranchus</taxon>
    </lineage>
</organism>
<dbReference type="EMBL" id="JAINUF010000012">
    <property type="protein sequence ID" value="KAJ8345823.1"/>
    <property type="molecule type" value="Genomic_DNA"/>
</dbReference>
<dbReference type="Pfam" id="PF00171">
    <property type="entry name" value="Aldedh"/>
    <property type="match status" value="1"/>
</dbReference>